<reference evidence="1 2" key="1">
    <citation type="submission" date="2011-08" db="EMBL/GenBank/DDBJ databases">
        <authorList>
            <person name="Lin Y."/>
            <person name="Hao X."/>
            <person name="Johnstone L."/>
            <person name="Miller S.J."/>
            <person name="Wei G."/>
            <person name="Rensing C."/>
        </authorList>
    </citation>
    <scope>NUCLEOTIDE SEQUENCE [LARGE SCALE GENOMIC DNA]</scope>
    <source>
        <strain evidence="1 2">K42</strain>
    </source>
</reference>
<gene>
    <name evidence="1" type="ORF">SZN_29632</name>
</gene>
<keyword evidence="2" id="KW-1185">Reference proteome</keyword>
<evidence type="ECO:0000313" key="1">
    <source>
        <dbReference type="EMBL" id="EGX56075.1"/>
    </source>
</evidence>
<comment type="caution">
    <text evidence="1">The sequence shown here is derived from an EMBL/GenBank/DDBJ whole genome shotgun (WGS) entry which is preliminary data.</text>
</comment>
<evidence type="ECO:0000313" key="2">
    <source>
        <dbReference type="Proteomes" id="UP000004217"/>
    </source>
</evidence>
<dbReference type="PATRIC" id="fig|700597.3.peg.5810"/>
<dbReference type="EMBL" id="AGBF01000168">
    <property type="protein sequence ID" value="EGX56075.1"/>
    <property type="molecule type" value="Genomic_DNA"/>
</dbReference>
<sequence>MVQLRVAALEPQLAATEQRTVLKRAGTTADELVWVVWEVQELVQRVGAVLARAVAARSPSHEVE</sequence>
<accession>G2GK83</accession>
<protein>
    <submittedName>
        <fullName evidence="1">Uncharacterized protein</fullName>
    </submittedName>
</protein>
<dbReference type="AlphaFoldDB" id="G2GK83"/>
<organism evidence="1 2">
    <name type="scientific">Streptomyces zinciresistens K42</name>
    <dbReference type="NCBI Taxonomy" id="700597"/>
    <lineage>
        <taxon>Bacteria</taxon>
        <taxon>Bacillati</taxon>
        <taxon>Actinomycetota</taxon>
        <taxon>Actinomycetes</taxon>
        <taxon>Kitasatosporales</taxon>
        <taxon>Streptomycetaceae</taxon>
        <taxon>Streptomyces</taxon>
    </lineage>
</organism>
<name>G2GK83_9ACTN</name>
<dbReference type="Proteomes" id="UP000004217">
    <property type="component" value="Unassembled WGS sequence"/>
</dbReference>
<proteinExistence type="predicted"/>